<gene>
    <name evidence="1" type="ORF">AVEN_28874_1</name>
</gene>
<dbReference type="AlphaFoldDB" id="A0A4Y2AKL6"/>
<dbReference type="Proteomes" id="UP000499080">
    <property type="component" value="Unassembled WGS sequence"/>
</dbReference>
<reference evidence="1 2" key="1">
    <citation type="journal article" date="2019" name="Sci. Rep.">
        <title>Orb-weaving spider Araneus ventricosus genome elucidates the spidroin gene catalogue.</title>
        <authorList>
            <person name="Kono N."/>
            <person name="Nakamura H."/>
            <person name="Ohtoshi R."/>
            <person name="Moran D.A.P."/>
            <person name="Shinohara A."/>
            <person name="Yoshida Y."/>
            <person name="Fujiwara M."/>
            <person name="Mori M."/>
            <person name="Tomita M."/>
            <person name="Arakawa K."/>
        </authorList>
    </citation>
    <scope>NUCLEOTIDE SEQUENCE [LARGE SCALE GENOMIC DNA]</scope>
</reference>
<evidence type="ECO:0000313" key="2">
    <source>
        <dbReference type="Proteomes" id="UP000499080"/>
    </source>
</evidence>
<comment type="caution">
    <text evidence="1">The sequence shown here is derived from an EMBL/GenBank/DDBJ whole genome shotgun (WGS) entry which is preliminary data.</text>
</comment>
<proteinExistence type="predicted"/>
<name>A0A4Y2AKL6_ARAVE</name>
<protein>
    <submittedName>
        <fullName evidence="1">Uncharacterized protein</fullName>
    </submittedName>
</protein>
<dbReference type="EMBL" id="BGPR01000020">
    <property type="protein sequence ID" value="GBL79796.1"/>
    <property type="molecule type" value="Genomic_DNA"/>
</dbReference>
<keyword evidence="2" id="KW-1185">Reference proteome</keyword>
<organism evidence="1 2">
    <name type="scientific">Araneus ventricosus</name>
    <name type="common">Orbweaver spider</name>
    <name type="synonym">Epeira ventricosa</name>
    <dbReference type="NCBI Taxonomy" id="182803"/>
    <lineage>
        <taxon>Eukaryota</taxon>
        <taxon>Metazoa</taxon>
        <taxon>Ecdysozoa</taxon>
        <taxon>Arthropoda</taxon>
        <taxon>Chelicerata</taxon>
        <taxon>Arachnida</taxon>
        <taxon>Araneae</taxon>
        <taxon>Araneomorphae</taxon>
        <taxon>Entelegynae</taxon>
        <taxon>Araneoidea</taxon>
        <taxon>Araneidae</taxon>
        <taxon>Araneus</taxon>
    </lineage>
</organism>
<accession>A0A4Y2AKL6</accession>
<sequence length="94" mass="10578">MIWIGDLCLPNLSLNCSQQTKKKTGFQLLSISLNVLKVREDFLKMIVTAEELLVESGLRERRIGNPIPSKIYRVWACCTLNLLEGQALSQISSV</sequence>
<evidence type="ECO:0000313" key="1">
    <source>
        <dbReference type="EMBL" id="GBL79796.1"/>
    </source>
</evidence>